<feature type="region of interest" description="Disordered" evidence="1">
    <location>
        <begin position="1"/>
        <end position="60"/>
    </location>
</feature>
<accession>A0A2P4Y0F8</accession>
<dbReference type="AlphaFoldDB" id="A0A2P4Y0F8"/>
<keyword evidence="3" id="KW-1185">Reference proteome</keyword>
<proteinExistence type="predicted"/>
<dbReference type="EMBL" id="NCKW01006535">
    <property type="protein sequence ID" value="POM71302.1"/>
    <property type="molecule type" value="Genomic_DNA"/>
</dbReference>
<sequence>MARLDEKVSAGHPSSQCGQLQRELDEVKREARDAERRARDAERRLHESALPTTAPDLNSPGVMTAIQGAVQQAAKVKRERAEAAAAQHLQQRQAEADAKFEA</sequence>
<organism evidence="2 3">
    <name type="scientific">Phytophthora palmivora</name>
    <dbReference type="NCBI Taxonomy" id="4796"/>
    <lineage>
        <taxon>Eukaryota</taxon>
        <taxon>Sar</taxon>
        <taxon>Stramenopiles</taxon>
        <taxon>Oomycota</taxon>
        <taxon>Peronosporomycetes</taxon>
        <taxon>Peronosporales</taxon>
        <taxon>Peronosporaceae</taxon>
        <taxon>Phytophthora</taxon>
    </lineage>
</organism>
<protein>
    <submittedName>
        <fullName evidence="2">Uncharacterized protein</fullName>
    </submittedName>
</protein>
<evidence type="ECO:0000256" key="1">
    <source>
        <dbReference type="SAM" id="MobiDB-lite"/>
    </source>
</evidence>
<feature type="compositionally biased region" description="Basic and acidic residues" evidence="1">
    <location>
        <begin position="22"/>
        <end position="47"/>
    </location>
</feature>
<name>A0A2P4Y0F8_9STRA</name>
<gene>
    <name evidence="2" type="ORF">PHPALM_12143</name>
</gene>
<reference evidence="2 3" key="1">
    <citation type="journal article" date="2017" name="Genome Biol. Evol.">
        <title>Phytophthora megakarya and P. palmivora, closely related causal agents of cacao black pod rot, underwent increases in genome sizes and gene numbers by different mechanisms.</title>
        <authorList>
            <person name="Ali S.S."/>
            <person name="Shao J."/>
            <person name="Lary D.J."/>
            <person name="Kronmiller B."/>
            <person name="Shen D."/>
            <person name="Strem M.D."/>
            <person name="Amoako-Attah I."/>
            <person name="Akrofi A.Y."/>
            <person name="Begoude B.A."/>
            <person name="Ten Hoopen G.M."/>
            <person name="Coulibaly K."/>
            <person name="Kebe B.I."/>
            <person name="Melnick R.L."/>
            <person name="Guiltinan M.J."/>
            <person name="Tyler B.M."/>
            <person name="Meinhardt L.W."/>
            <person name="Bailey B.A."/>
        </authorList>
    </citation>
    <scope>NUCLEOTIDE SEQUENCE [LARGE SCALE GENOMIC DNA]</scope>
    <source>
        <strain evidence="3">sbr112.9</strain>
    </source>
</reference>
<comment type="caution">
    <text evidence="2">The sequence shown here is derived from an EMBL/GenBank/DDBJ whole genome shotgun (WGS) entry which is preliminary data.</text>
</comment>
<evidence type="ECO:0000313" key="2">
    <source>
        <dbReference type="EMBL" id="POM71302.1"/>
    </source>
</evidence>
<evidence type="ECO:0000313" key="3">
    <source>
        <dbReference type="Proteomes" id="UP000237271"/>
    </source>
</evidence>
<dbReference type="Proteomes" id="UP000237271">
    <property type="component" value="Unassembled WGS sequence"/>
</dbReference>